<dbReference type="OrthoDB" id="4026811at2759"/>
<feature type="compositionally biased region" description="Low complexity" evidence="1">
    <location>
        <begin position="211"/>
        <end position="228"/>
    </location>
</feature>
<feature type="region of interest" description="Disordered" evidence="1">
    <location>
        <begin position="1"/>
        <end position="60"/>
    </location>
</feature>
<evidence type="ECO:0000313" key="3">
    <source>
        <dbReference type="Proteomes" id="UP000095085"/>
    </source>
</evidence>
<keyword evidence="3" id="KW-1185">Reference proteome</keyword>
<feature type="region of interest" description="Disordered" evidence="1">
    <location>
        <begin position="106"/>
        <end position="131"/>
    </location>
</feature>
<evidence type="ECO:0000256" key="1">
    <source>
        <dbReference type="SAM" id="MobiDB-lite"/>
    </source>
</evidence>
<feature type="compositionally biased region" description="Low complexity" evidence="1">
    <location>
        <begin position="34"/>
        <end position="53"/>
    </location>
</feature>
<feature type="compositionally biased region" description="Polar residues" evidence="1">
    <location>
        <begin position="120"/>
        <end position="131"/>
    </location>
</feature>
<proteinExistence type="predicted"/>
<feature type="region of interest" description="Disordered" evidence="1">
    <location>
        <begin position="205"/>
        <end position="228"/>
    </location>
</feature>
<feature type="compositionally biased region" description="Basic residues" evidence="1">
    <location>
        <begin position="106"/>
        <end position="119"/>
    </location>
</feature>
<feature type="compositionally biased region" description="Acidic residues" evidence="1">
    <location>
        <begin position="166"/>
        <end position="177"/>
    </location>
</feature>
<gene>
    <name evidence="2" type="ORF">HYPBUDRAFT_146905</name>
</gene>
<dbReference type="EMBL" id="KV454539">
    <property type="protein sequence ID" value="ODV68313.1"/>
    <property type="molecule type" value="Genomic_DNA"/>
</dbReference>
<reference evidence="3" key="1">
    <citation type="submission" date="2016-05" db="EMBL/GenBank/DDBJ databases">
        <title>Comparative genomics of biotechnologically important yeasts.</title>
        <authorList>
            <consortium name="DOE Joint Genome Institute"/>
            <person name="Riley R."/>
            <person name="Haridas S."/>
            <person name="Wolfe K.H."/>
            <person name="Lopes M.R."/>
            <person name="Hittinger C.T."/>
            <person name="Goker M."/>
            <person name="Salamov A."/>
            <person name="Wisecaver J."/>
            <person name="Long T.M."/>
            <person name="Aerts A.L."/>
            <person name="Barry K."/>
            <person name="Choi C."/>
            <person name="Clum A."/>
            <person name="Coughlan A.Y."/>
            <person name="Deshpande S."/>
            <person name="Douglass A.P."/>
            <person name="Hanson S.J."/>
            <person name="Klenk H.-P."/>
            <person name="Labutti K."/>
            <person name="Lapidus A."/>
            <person name="Lindquist E."/>
            <person name="Lipzen A."/>
            <person name="Meier-Kolthoff J.P."/>
            <person name="Ohm R.A."/>
            <person name="Otillar R.P."/>
            <person name="Pangilinan J."/>
            <person name="Peng Y."/>
            <person name="Rokas A."/>
            <person name="Rosa C.A."/>
            <person name="Scheuner C."/>
            <person name="Sibirny A.A."/>
            <person name="Slot J.C."/>
            <person name="Stielow J.B."/>
            <person name="Sun H."/>
            <person name="Kurtzman C.P."/>
            <person name="Blackwell M."/>
            <person name="Grigoriev I.V."/>
            <person name="Jeffries T.W."/>
        </authorList>
    </citation>
    <scope>NUCLEOTIDE SEQUENCE [LARGE SCALE GENOMIC DNA]</scope>
    <source>
        <strain evidence="3">NRRL Y-1933</strain>
    </source>
</reference>
<evidence type="ECO:0000313" key="2">
    <source>
        <dbReference type="EMBL" id="ODV68313.1"/>
    </source>
</evidence>
<dbReference type="AlphaFoldDB" id="A0A1E4RM19"/>
<organism evidence="2 3">
    <name type="scientific">Hyphopichia burtonii NRRL Y-1933</name>
    <dbReference type="NCBI Taxonomy" id="984485"/>
    <lineage>
        <taxon>Eukaryota</taxon>
        <taxon>Fungi</taxon>
        <taxon>Dikarya</taxon>
        <taxon>Ascomycota</taxon>
        <taxon>Saccharomycotina</taxon>
        <taxon>Pichiomycetes</taxon>
        <taxon>Debaryomycetaceae</taxon>
        <taxon>Hyphopichia</taxon>
    </lineage>
</organism>
<feature type="region of interest" description="Disordered" evidence="1">
    <location>
        <begin position="150"/>
        <end position="180"/>
    </location>
</feature>
<sequence>MSFYLLPPVSYQTQQKLKRQMNEKKSSRSKSRSQSRSQSRSSHSSTRSSQSPSLDSKSFDLNSILLPNSKLLDLERSESSLEEGKKSTFNYECNSDINEIMKYNKDHHRKSQTRHHKKNSMSASSSMYTRTSFETEPEVKVNFKEVNFGGETLQEPAQISKGETIREEETEDFDNESLPELTKEYSNVSSIFSTKKDDKLSKNKLFKRKSITPPSSTESSPKIEIISNAPPAKSNKFAAKLKKKFS</sequence>
<accession>A0A1E4RM19</accession>
<dbReference type="RefSeq" id="XP_020077380.1">
    <property type="nucleotide sequence ID" value="XM_020220006.1"/>
</dbReference>
<protein>
    <submittedName>
        <fullName evidence="2">Uncharacterized protein</fullName>
    </submittedName>
</protein>
<dbReference type="GeneID" id="30994556"/>
<name>A0A1E4RM19_9ASCO</name>
<dbReference type="Proteomes" id="UP000095085">
    <property type="component" value="Unassembled WGS sequence"/>
</dbReference>